<reference evidence="9 10" key="1">
    <citation type="journal article" date="2020" name="bioRxiv">
        <title>Sequence and annotation of 42 cannabis genomes reveals extensive copy number variation in cannabinoid synthesis and pathogen resistance genes.</title>
        <authorList>
            <person name="Mckernan K.J."/>
            <person name="Helbert Y."/>
            <person name="Kane L.T."/>
            <person name="Ebling H."/>
            <person name="Zhang L."/>
            <person name="Liu B."/>
            <person name="Eaton Z."/>
            <person name="Mclaughlin S."/>
            <person name="Kingan S."/>
            <person name="Baybayan P."/>
            <person name="Concepcion G."/>
            <person name="Jordan M."/>
            <person name="Riva A."/>
            <person name="Barbazuk W."/>
            <person name="Harkins T."/>
        </authorList>
    </citation>
    <scope>NUCLEOTIDE SEQUENCE [LARGE SCALE GENOMIC DNA]</scope>
    <source>
        <strain evidence="9 10">cv. Jamaican Lion 4</strain>
        <strain evidence="8">Father</strain>
        <strain evidence="7">Mother</strain>
        <tissue evidence="8">Leaf</tissue>
    </source>
</reference>
<dbReference type="AlphaFoldDB" id="A0A7J6H2N1"/>
<dbReference type="EMBL" id="JAATIP010000300">
    <property type="protein sequence ID" value="KAF4353061.1"/>
    <property type="molecule type" value="Genomic_DNA"/>
</dbReference>
<keyword evidence="5 6" id="KW-0472">Membrane</keyword>
<dbReference type="Proteomes" id="UP000583929">
    <property type="component" value="Unassembled WGS sequence"/>
</dbReference>
<keyword evidence="3 6" id="KW-0812">Transmembrane</keyword>
<evidence type="ECO:0000313" key="7">
    <source>
        <dbReference type="EMBL" id="KAF4353061.1"/>
    </source>
</evidence>
<dbReference type="GO" id="GO:0009706">
    <property type="term" value="C:chloroplast inner membrane"/>
    <property type="evidence" value="ECO:0007669"/>
    <property type="project" value="TreeGrafter"/>
</dbReference>
<evidence type="ECO:0000256" key="4">
    <source>
        <dbReference type="ARBA" id="ARBA00022989"/>
    </source>
</evidence>
<proteinExistence type="inferred from homology"/>
<sequence>MAHGNEHDDYHQQLLIKTRRNPYSCRGGHAVVCGSIGNYQQLLAEVAPSTSALYGLLLSSGGLYAFTKSGSKGSLFGGLTGGALMAAVYVLMQSAESRPIGDALGFGSAFLFTSVFGIRLAATRKLIPAGPLLGVSICALLIFISAYLQDMPPLAT</sequence>
<feature type="transmembrane region" description="Helical" evidence="6">
    <location>
        <begin position="73"/>
        <end position="92"/>
    </location>
</feature>
<dbReference type="PANTHER" id="PTHR12668">
    <property type="entry name" value="TRANSMEMBRANE PROTEIN 14, 15"/>
    <property type="match status" value="1"/>
</dbReference>
<dbReference type="PANTHER" id="PTHR12668:SF38">
    <property type="entry name" value="PROTEIN FATTY ACID EXPORT 4, CHLOROPLASTIC"/>
    <property type="match status" value="1"/>
</dbReference>
<feature type="transmembrane region" description="Helical" evidence="6">
    <location>
        <begin position="46"/>
        <end position="66"/>
    </location>
</feature>
<comment type="subcellular location">
    <subcellularLocation>
        <location evidence="1">Membrane</location>
    </subcellularLocation>
</comment>
<dbReference type="GO" id="GO:0015245">
    <property type="term" value="F:fatty acid transmembrane transporter activity"/>
    <property type="evidence" value="ECO:0007669"/>
    <property type="project" value="TreeGrafter"/>
</dbReference>
<evidence type="ECO:0000313" key="8">
    <source>
        <dbReference type="EMBL" id="KAF4389502.1"/>
    </source>
</evidence>
<organism evidence="8 10">
    <name type="scientific">Cannabis sativa</name>
    <name type="common">Hemp</name>
    <name type="synonym">Marijuana</name>
    <dbReference type="NCBI Taxonomy" id="3483"/>
    <lineage>
        <taxon>Eukaryota</taxon>
        <taxon>Viridiplantae</taxon>
        <taxon>Streptophyta</taxon>
        <taxon>Embryophyta</taxon>
        <taxon>Tracheophyta</taxon>
        <taxon>Spermatophyta</taxon>
        <taxon>Magnoliopsida</taxon>
        <taxon>eudicotyledons</taxon>
        <taxon>Gunneridae</taxon>
        <taxon>Pentapetalae</taxon>
        <taxon>rosids</taxon>
        <taxon>fabids</taxon>
        <taxon>Rosales</taxon>
        <taxon>Cannabaceae</taxon>
        <taxon>Cannabis</taxon>
    </lineage>
</organism>
<evidence type="ECO:0000256" key="2">
    <source>
        <dbReference type="ARBA" id="ARBA00007590"/>
    </source>
</evidence>
<dbReference type="Gene3D" id="1.10.10.1740">
    <property type="entry name" value="Transmembrane protein 14-like"/>
    <property type="match status" value="1"/>
</dbReference>
<evidence type="ECO:0000313" key="10">
    <source>
        <dbReference type="Proteomes" id="UP000583929"/>
    </source>
</evidence>
<comment type="caution">
    <text evidence="8">The sequence shown here is derived from an EMBL/GenBank/DDBJ whole genome shotgun (WGS) entry which is preliminary data.</text>
</comment>
<keyword evidence="4 6" id="KW-1133">Transmembrane helix</keyword>
<dbReference type="InterPro" id="IPR005349">
    <property type="entry name" value="TMEM14"/>
</dbReference>
<feature type="transmembrane region" description="Helical" evidence="6">
    <location>
        <begin position="104"/>
        <end position="122"/>
    </location>
</feature>
<dbReference type="EMBL" id="JAATIQ010000067">
    <property type="protein sequence ID" value="KAF4389502.1"/>
    <property type="molecule type" value="Genomic_DNA"/>
</dbReference>
<protein>
    <submittedName>
        <fullName evidence="8">Uncharacterized protein</fullName>
    </submittedName>
</protein>
<evidence type="ECO:0000256" key="1">
    <source>
        <dbReference type="ARBA" id="ARBA00004370"/>
    </source>
</evidence>
<evidence type="ECO:0000256" key="5">
    <source>
        <dbReference type="ARBA" id="ARBA00023136"/>
    </source>
</evidence>
<feature type="transmembrane region" description="Helical" evidence="6">
    <location>
        <begin position="129"/>
        <end position="148"/>
    </location>
</feature>
<keyword evidence="10" id="KW-1185">Reference proteome</keyword>
<gene>
    <name evidence="7" type="ORF">F8388_016906</name>
    <name evidence="8" type="ORF">G4B88_006561</name>
</gene>
<dbReference type="Pfam" id="PF03647">
    <property type="entry name" value="Tmemb_14"/>
    <property type="match status" value="1"/>
</dbReference>
<name>A0A7J6H2N1_CANSA</name>
<comment type="similarity">
    <text evidence="2">Belongs to the TMEM14 family.</text>
</comment>
<evidence type="ECO:0000256" key="3">
    <source>
        <dbReference type="ARBA" id="ARBA00022692"/>
    </source>
</evidence>
<dbReference type="Proteomes" id="UP000525078">
    <property type="component" value="Unassembled WGS sequence"/>
</dbReference>
<accession>A0A7J6H2N1</accession>
<evidence type="ECO:0000313" key="9">
    <source>
        <dbReference type="Proteomes" id="UP000525078"/>
    </source>
</evidence>
<evidence type="ECO:0000256" key="6">
    <source>
        <dbReference type="SAM" id="Phobius"/>
    </source>
</evidence>
<dbReference type="InterPro" id="IPR044890">
    <property type="entry name" value="TMEM14_sf"/>
</dbReference>